<accession>A0A4C1ZWL2</accession>
<sequence>MERSSMQYCGVRRGGAVIARGVSFVPCLVTLIRPPVHRLAALVIFRGLAERVSDTAWPSATLQADKHGRFNGNGNARRYVFYEYVPDA</sequence>
<evidence type="ECO:0000313" key="2">
    <source>
        <dbReference type="Proteomes" id="UP000299102"/>
    </source>
</evidence>
<organism evidence="1 2">
    <name type="scientific">Eumeta variegata</name>
    <name type="common">Bagworm moth</name>
    <name type="synonym">Eumeta japonica</name>
    <dbReference type="NCBI Taxonomy" id="151549"/>
    <lineage>
        <taxon>Eukaryota</taxon>
        <taxon>Metazoa</taxon>
        <taxon>Ecdysozoa</taxon>
        <taxon>Arthropoda</taxon>
        <taxon>Hexapoda</taxon>
        <taxon>Insecta</taxon>
        <taxon>Pterygota</taxon>
        <taxon>Neoptera</taxon>
        <taxon>Endopterygota</taxon>
        <taxon>Lepidoptera</taxon>
        <taxon>Glossata</taxon>
        <taxon>Ditrysia</taxon>
        <taxon>Tineoidea</taxon>
        <taxon>Psychidae</taxon>
        <taxon>Oiketicinae</taxon>
        <taxon>Eumeta</taxon>
    </lineage>
</organism>
<proteinExistence type="predicted"/>
<evidence type="ECO:0000313" key="1">
    <source>
        <dbReference type="EMBL" id="GBP91444.1"/>
    </source>
</evidence>
<dbReference type="EMBL" id="BGZK01002170">
    <property type="protein sequence ID" value="GBP91444.1"/>
    <property type="molecule type" value="Genomic_DNA"/>
</dbReference>
<dbReference type="AlphaFoldDB" id="A0A4C1ZWL2"/>
<protein>
    <submittedName>
        <fullName evidence="1">Uncharacterized protein</fullName>
    </submittedName>
</protein>
<keyword evidence="2" id="KW-1185">Reference proteome</keyword>
<reference evidence="1 2" key="1">
    <citation type="journal article" date="2019" name="Commun. Biol.">
        <title>The bagworm genome reveals a unique fibroin gene that provides high tensile strength.</title>
        <authorList>
            <person name="Kono N."/>
            <person name="Nakamura H."/>
            <person name="Ohtoshi R."/>
            <person name="Tomita M."/>
            <person name="Numata K."/>
            <person name="Arakawa K."/>
        </authorList>
    </citation>
    <scope>NUCLEOTIDE SEQUENCE [LARGE SCALE GENOMIC DNA]</scope>
</reference>
<dbReference type="Proteomes" id="UP000299102">
    <property type="component" value="Unassembled WGS sequence"/>
</dbReference>
<comment type="caution">
    <text evidence="1">The sequence shown here is derived from an EMBL/GenBank/DDBJ whole genome shotgun (WGS) entry which is preliminary data.</text>
</comment>
<gene>
    <name evidence="1" type="ORF">EVAR_56563_1</name>
</gene>
<name>A0A4C1ZWL2_EUMVA</name>